<organism evidence="3 4">
    <name type="scientific">Plutella xylostella</name>
    <name type="common">Diamondback moth</name>
    <name type="synonym">Plutella maculipennis</name>
    <dbReference type="NCBI Taxonomy" id="51655"/>
    <lineage>
        <taxon>Eukaryota</taxon>
        <taxon>Metazoa</taxon>
        <taxon>Ecdysozoa</taxon>
        <taxon>Arthropoda</taxon>
        <taxon>Hexapoda</taxon>
        <taxon>Insecta</taxon>
        <taxon>Pterygota</taxon>
        <taxon>Neoptera</taxon>
        <taxon>Endopterygota</taxon>
        <taxon>Lepidoptera</taxon>
        <taxon>Glossata</taxon>
        <taxon>Ditrysia</taxon>
        <taxon>Yponomeutoidea</taxon>
        <taxon>Plutellidae</taxon>
        <taxon>Plutella</taxon>
    </lineage>
</organism>
<feature type="region of interest" description="Disordered" evidence="2">
    <location>
        <begin position="115"/>
        <end position="144"/>
    </location>
</feature>
<evidence type="ECO:0000313" key="3">
    <source>
        <dbReference type="EMBL" id="CAG9132620.1"/>
    </source>
</evidence>
<sequence length="906" mass="102278">MDMTRQYYEAELRAVEERARTEIEDLTEEYESKLRGINTPSKMGTPSKSLQNMVARLQTEITILEEKLAAERLARERVEEEMQHLRACIEERDQAEKSAEDNGTDVNRDILLLSDEEQDSDDEMNQSLEPSFRNEKLKTMKTHKKSIEADNKTYVSENDSDDDTILDSTAKKSFVLDKSSKDSIDDDTLNDTSRKSSLIHQQESTEEQFKSCAENSTYTSDKGSTTSNFADESVENSNNETDYVKEVSFAKPADLKRGTYMVKESDIKDFNDSADSGCNISKTNKDSNDDSLINDKSIDADKVNVSFEGKNVGNISKTLLNKFKHSTVSSQKSNESLALFEQFEKDVDNKNHKLEKQPSEVFTNIKILKEKRTYFDDDKSNNPGETEIVTGTVVKAEPACVETKRSELDIVTDIAEKIGETLIKDDVVKKGRTYFDDNKVPLENQAVETENLLKNVKIERVSEVIVDKSPNFTTDFGSIKILKEKRTYFDNIDKNIENTKLMDVINNSNTPSVRSPSIVKEEIPNDYEPTTIKILLGDSRTSNVNAASVIKNKLLSKVHESLDIFDEVSSPKCVNTPVENSSVDELRKSIGNIILTEDSTTTTDSDKNLRTGQGTKVDTFTSPKPKTHEMHKPAEKYDTIPEILLSQSKNMHNSNNTDVDFENLYKDVSTSRATEFDLLVTQDFNNTDVIEDRSSRAEKRASNLKHDNSSHSELEVKEQGDTSTETENKRKNPGSILDFAKEAKDKRNDSNENIKTVKYNLRHKTESDEKDNEQKAAEIKTKRSLRLRRRKNFSEDDESADDKTSKLKDIVNLQKEFSDVIMDIPVAEKVVKDIPSPEKKQGEEENVAPLYSQSCPSKSVTRSRRKLFTPRAEPLDESPRAGAPASECGCPGLRTTAAVRDGSCRL</sequence>
<dbReference type="AlphaFoldDB" id="A0A8S4FWK7"/>
<feature type="compositionally biased region" description="Acidic residues" evidence="2">
    <location>
        <begin position="115"/>
        <end position="124"/>
    </location>
</feature>
<feature type="compositionally biased region" description="Polar residues" evidence="2">
    <location>
        <begin position="851"/>
        <end position="860"/>
    </location>
</feature>
<feature type="coiled-coil region" evidence="1">
    <location>
        <begin position="9"/>
        <end position="81"/>
    </location>
</feature>
<evidence type="ECO:0000256" key="2">
    <source>
        <dbReference type="SAM" id="MobiDB-lite"/>
    </source>
</evidence>
<feature type="compositionally biased region" description="Basic and acidic residues" evidence="2">
    <location>
        <begin position="691"/>
        <end position="730"/>
    </location>
</feature>
<dbReference type="Proteomes" id="UP000653454">
    <property type="component" value="Unassembled WGS sequence"/>
</dbReference>
<feature type="compositionally biased region" description="Basic and acidic residues" evidence="2">
    <location>
        <begin position="739"/>
        <end position="752"/>
    </location>
</feature>
<feature type="region of interest" description="Disordered" evidence="2">
    <location>
        <begin position="180"/>
        <end position="238"/>
    </location>
</feature>
<keyword evidence="1" id="KW-0175">Coiled coil</keyword>
<evidence type="ECO:0000256" key="1">
    <source>
        <dbReference type="SAM" id="Coils"/>
    </source>
</evidence>
<feature type="compositionally biased region" description="Basic and acidic residues" evidence="2">
    <location>
        <begin position="763"/>
        <end position="777"/>
    </location>
</feature>
<feature type="compositionally biased region" description="Polar residues" evidence="2">
    <location>
        <begin position="213"/>
        <end position="238"/>
    </location>
</feature>
<feature type="region of interest" description="Disordered" evidence="2">
    <location>
        <begin position="691"/>
        <end position="777"/>
    </location>
</feature>
<gene>
    <name evidence="3" type="ORF">PLXY2_LOCUS10902</name>
</gene>
<dbReference type="EMBL" id="CAJHNJ030000051">
    <property type="protein sequence ID" value="CAG9132620.1"/>
    <property type="molecule type" value="Genomic_DNA"/>
</dbReference>
<evidence type="ECO:0000313" key="4">
    <source>
        <dbReference type="Proteomes" id="UP000653454"/>
    </source>
</evidence>
<feature type="region of interest" description="Disordered" evidence="2">
    <location>
        <begin position="835"/>
        <end position="892"/>
    </location>
</feature>
<feature type="compositionally biased region" description="Polar residues" evidence="2">
    <location>
        <begin position="610"/>
        <end position="624"/>
    </location>
</feature>
<reference evidence="3" key="1">
    <citation type="submission" date="2020-11" db="EMBL/GenBank/DDBJ databases">
        <authorList>
            <person name="Whiteford S."/>
        </authorList>
    </citation>
    <scope>NUCLEOTIDE SEQUENCE</scope>
</reference>
<comment type="caution">
    <text evidence="3">The sequence shown here is derived from an EMBL/GenBank/DDBJ whole genome shotgun (WGS) entry which is preliminary data.</text>
</comment>
<proteinExistence type="predicted"/>
<protein>
    <submittedName>
        <fullName evidence="3">(diamondback moth) hypothetical protein</fullName>
    </submittedName>
</protein>
<name>A0A8S4FWK7_PLUXY</name>
<keyword evidence="4" id="KW-1185">Reference proteome</keyword>
<feature type="region of interest" description="Disordered" evidence="2">
    <location>
        <begin position="600"/>
        <end position="632"/>
    </location>
</feature>
<accession>A0A8S4FWK7</accession>